<dbReference type="InterPro" id="IPR057661">
    <property type="entry name" value="RsdA/BaiN/AoA(So)_Rossmann"/>
</dbReference>
<dbReference type="SUPFAM" id="SSF160996">
    <property type="entry name" value="HI0933 insert domain-like"/>
    <property type="match status" value="1"/>
</dbReference>
<evidence type="ECO:0000256" key="1">
    <source>
        <dbReference type="ARBA" id="ARBA00001974"/>
    </source>
</evidence>
<gene>
    <name evidence="7" type="ORF">SAMN02910451_02786</name>
</gene>
<evidence type="ECO:0000259" key="5">
    <source>
        <dbReference type="Pfam" id="PF03486"/>
    </source>
</evidence>
<protein>
    <recommendedName>
        <fullName evidence="9">Flavoprotein HI0933 family</fullName>
    </recommendedName>
</protein>
<evidence type="ECO:0000313" key="7">
    <source>
        <dbReference type="EMBL" id="SCY48296.1"/>
    </source>
</evidence>
<dbReference type="Gene3D" id="3.50.50.60">
    <property type="entry name" value="FAD/NAD(P)-binding domain"/>
    <property type="match status" value="1"/>
</dbReference>
<dbReference type="InterPro" id="IPR055178">
    <property type="entry name" value="RsdA/BaiN/AoA(So)-like_dom"/>
</dbReference>
<reference evidence="8" key="1">
    <citation type="submission" date="2016-10" db="EMBL/GenBank/DDBJ databases">
        <authorList>
            <person name="Varghese N."/>
            <person name="Submissions S."/>
        </authorList>
    </citation>
    <scope>NUCLEOTIDE SEQUENCE [LARGE SCALE GENOMIC DNA]</scope>
    <source>
        <strain evidence="8">XBD2006</strain>
    </source>
</reference>
<dbReference type="SUPFAM" id="SSF51905">
    <property type="entry name" value="FAD/NAD(P)-binding domain"/>
    <property type="match status" value="1"/>
</dbReference>
<dbReference type="InterPro" id="IPR023166">
    <property type="entry name" value="BaiN-like_dom_sf"/>
</dbReference>
<evidence type="ECO:0000313" key="8">
    <source>
        <dbReference type="Proteomes" id="UP000183047"/>
    </source>
</evidence>
<evidence type="ECO:0000256" key="4">
    <source>
        <dbReference type="SAM" id="SignalP"/>
    </source>
</evidence>
<keyword evidence="3" id="KW-0274">FAD</keyword>
<keyword evidence="8" id="KW-1185">Reference proteome</keyword>
<name>A0A1G5G9I7_9FIRM</name>
<proteinExistence type="predicted"/>
<dbReference type="Gene3D" id="1.10.8.260">
    <property type="entry name" value="HI0933 insert domain-like"/>
    <property type="match status" value="1"/>
</dbReference>
<feature type="signal peptide" evidence="4">
    <location>
        <begin position="1"/>
        <end position="29"/>
    </location>
</feature>
<dbReference type="AlphaFoldDB" id="A0A1G5G9I7"/>
<feature type="domain" description="RsdA/BaiN/AoA(So)-like insert" evidence="6">
    <location>
        <begin position="205"/>
        <end position="379"/>
    </location>
</feature>
<dbReference type="EMBL" id="FMUR01000019">
    <property type="protein sequence ID" value="SCY48296.1"/>
    <property type="molecule type" value="Genomic_DNA"/>
</dbReference>
<dbReference type="Pfam" id="PF22780">
    <property type="entry name" value="HI0933_like_1st"/>
    <property type="match status" value="1"/>
</dbReference>
<keyword evidence="2" id="KW-0285">Flavoprotein</keyword>
<dbReference type="STRING" id="185008.bhn_I1840"/>
<feature type="chain" id="PRO_5039097611" description="Flavoprotein HI0933 family" evidence="4">
    <location>
        <begin position="30"/>
        <end position="438"/>
    </location>
</feature>
<evidence type="ECO:0000256" key="2">
    <source>
        <dbReference type="ARBA" id="ARBA00022630"/>
    </source>
</evidence>
<dbReference type="InterPro" id="IPR004792">
    <property type="entry name" value="BaiN-like"/>
</dbReference>
<sequence length="438" mass="47606">MNAVFKDWQYMKKIAIIGCGAAGMMAALAAADSSASVTVFEKNEKPGKKIYITGKGRCNVTNACDVTDFFEHVKRNPRFLYSAVYGYDNSAVMDFFENNGCKLKVERGDRVFPVSDHSSDIIRTLYNAVKKAGVKVLFDTEVLSVESSAGVVSAVTYAKGGDPITREEFDSVIVCTGGASYPSTGSTGDGYKFAKNLGHSVVKPVPSLVPFVIEEDWCKELQGLSLKNVGLKLFLSKGDEKEKSAGKKKKADKPVYDGFGEMLFTHFGVSGPLVLTASCHYEENAKARLLLDLKPALSEEQLDKRILRDFEGAINKQFKNALGGLFPTKLIPVMIKLSGINPEKAVHDITKEERQNIVKLIKSVPMTVNGTRNFNEAIITRGGVDVKEIDPSTMESKLVKGLYFAGEVLDIDAETGGFNLQVAWSTGRLAGECAGMNG</sequence>
<evidence type="ECO:0008006" key="9">
    <source>
        <dbReference type="Google" id="ProtNLM"/>
    </source>
</evidence>
<evidence type="ECO:0000259" key="6">
    <source>
        <dbReference type="Pfam" id="PF22780"/>
    </source>
</evidence>
<dbReference type="Proteomes" id="UP000183047">
    <property type="component" value="Unassembled WGS sequence"/>
</dbReference>
<dbReference type="NCBIfam" id="TIGR00275">
    <property type="entry name" value="aminoacetone oxidase family FAD-binding enzyme"/>
    <property type="match status" value="1"/>
</dbReference>
<feature type="domain" description="RsdA/BaiN/AoA(So)-like Rossmann fold-like" evidence="5">
    <location>
        <begin position="13"/>
        <end position="432"/>
    </location>
</feature>
<evidence type="ECO:0000256" key="3">
    <source>
        <dbReference type="ARBA" id="ARBA00022827"/>
    </source>
</evidence>
<dbReference type="PRINTS" id="PR00368">
    <property type="entry name" value="FADPNR"/>
</dbReference>
<organism evidence="7 8">
    <name type="scientific">Butyrivibrio hungatei</name>
    <dbReference type="NCBI Taxonomy" id="185008"/>
    <lineage>
        <taxon>Bacteria</taxon>
        <taxon>Bacillati</taxon>
        <taxon>Bacillota</taxon>
        <taxon>Clostridia</taxon>
        <taxon>Lachnospirales</taxon>
        <taxon>Lachnospiraceae</taxon>
        <taxon>Butyrivibrio</taxon>
    </lineage>
</organism>
<keyword evidence="4" id="KW-0732">Signal</keyword>
<dbReference type="PANTHER" id="PTHR42887:SF2">
    <property type="entry name" value="OS12G0638800 PROTEIN"/>
    <property type="match status" value="1"/>
</dbReference>
<dbReference type="InterPro" id="IPR036188">
    <property type="entry name" value="FAD/NAD-bd_sf"/>
</dbReference>
<dbReference type="PANTHER" id="PTHR42887">
    <property type="entry name" value="OS12G0638800 PROTEIN"/>
    <property type="match status" value="1"/>
</dbReference>
<comment type="cofactor">
    <cofactor evidence="1">
        <name>FAD</name>
        <dbReference type="ChEBI" id="CHEBI:57692"/>
    </cofactor>
</comment>
<dbReference type="Gene3D" id="2.40.30.10">
    <property type="entry name" value="Translation factors"/>
    <property type="match status" value="1"/>
</dbReference>
<dbReference type="Pfam" id="PF03486">
    <property type="entry name" value="HI0933_like"/>
    <property type="match status" value="1"/>
</dbReference>
<accession>A0A1G5G9I7</accession>